<name>A0A495JXZ3_WILMA</name>
<dbReference type="OrthoDB" id="4578566at2"/>
<sequence length="88" mass="9536">MSSDAQDIADLRRQVQRQGELIDDLYRRLGLAGPPAPAAPTAENIPPEIADAIKAGKMPLALKLWHQRTGVSLSEAKEQIDAFARSMG</sequence>
<dbReference type="AlphaFoldDB" id="A0A495JXZ3"/>
<comment type="caution">
    <text evidence="1">The sequence shown here is derived from an EMBL/GenBank/DDBJ whole genome shotgun (WGS) entry which is preliminary data.</text>
</comment>
<proteinExistence type="predicted"/>
<evidence type="ECO:0008006" key="3">
    <source>
        <dbReference type="Google" id="ProtNLM"/>
    </source>
</evidence>
<dbReference type="Proteomes" id="UP000274762">
    <property type="component" value="Unassembled WGS sequence"/>
</dbReference>
<reference evidence="1 2" key="1">
    <citation type="submission" date="2018-10" db="EMBL/GenBank/DDBJ databases">
        <title>Sequencing the genomes of 1000 actinobacteria strains.</title>
        <authorList>
            <person name="Klenk H.-P."/>
        </authorList>
    </citation>
    <scope>NUCLEOTIDE SEQUENCE [LARGE SCALE GENOMIC DNA]</scope>
    <source>
        <strain evidence="1 2">DSM 44343</strain>
    </source>
</reference>
<dbReference type="EMBL" id="RBKV01000001">
    <property type="protein sequence ID" value="RKR93840.1"/>
    <property type="molecule type" value="Genomic_DNA"/>
</dbReference>
<accession>A0A495JXZ3</accession>
<dbReference type="RefSeq" id="WP_062796939.1">
    <property type="nucleotide sequence ID" value="NZ_CBCRXS010000001.1"/>
</dbReference>
<organism evidence="1 2">
    <name type="scientific">Williamsia marianensis</name>
    <dbReference type="NCBI Taxonomy" id="85044"/>
    <lineage>
        <taxon>Bacteria</taxon>
        <taxon>Bacillati</taxon>
        <taxon>Actinomycetota</taxon>
        <taxon>Actinomycetes</taxon>
        <taxon>Mycobacteriales</taxon>
        <taxon>Nocardiaceae</taxon>
        <taxon>Williamsia</taxon>
    </lineage>
</organism>
<evidence type="ECO:0000313" key="1">
    <source>
        <dbReference type="EMBL" id="RKR93840.1"/>
    </source>
</evidence>
<evidence type="ECO:0000313" key="2">
    <source>
        <dbReference type="Proteomes" id="UP000274762"/>
    </source>
</evidence>
<gene>
    <name evidence="1" type="ORF">DFJ75_0627</name>
</gene>
<protein>
    <recommendedName>
        <fullName evidence="3">Ribosomal L7/L12-like protein</fullName>
    </recommendedName>
</protein>